<evidence type="ECO:0008006" key="5">
    <source>
        <dbReference type="Google" id="ProtNLM"/>
    </source>
</evidence>
<dbReference type="PROSITE" id="PS50055">
    <property type="entry name" value="TYR_PHOSPHATASE_PTP"/>
    <property type="match status" value="1"/>
</dbReference>
<name>A0A5K0UAK5_9VIRU</name>
<dbReference type="SMART" id="SM00404">
    <property type="entry name" value="PTPc_motif"/>
    <property type="match status" value="1"/>
</dbReference>
<dbReference type="PROSITE" id="PS00383">
    <property type="entry name" value="TYR_PHOSPHATASE_1"/>
    <property type="match status" value="1"/>
</dbReference>
<dbReference type="InterPro" id="IPR003595">
    <property type="entry name" value="Tyr_Pase_cat"/>
</dbReference>
<dbReference type="CDD" id="cd00047">
    <property type="entry name" value="PTPc"/>
    <property type="match status" value="1"/>
</dbReference>
<dbReference type="PANTHER" id="PTHR19134:SF449">
    <property type="entry name" value="TYROSINE-PROTEIN PHOSPHATASE 1"/>
    <property type="match status" value="1"/>
</dbReference>
<dbReference type="InterPro" id="IPR000242">
    <property type="entry name" value="PTP_cat"/>
</dbReference>
<dbReference type="Gene3D" id="3.90.190.10">
    <property type="entry name" value="Protein tyrosine phosphatase superfamily"/>
    <property type="match status" value="1"/>
</dbReference>
<dbReference type="Pfam" id="PF00102">
    <property type="entry name" value="Y_phosphatase"/>
    <property type="match status" value="2"/>
</dbReference>
<gene>
    <name evidence="3" type="ORF">YASMINEVIRUS_589</name>
</gene>
<sequence>MASNRTGNKLVNGSMKKKFNMTITFKKPSYNILFSDLIGSKDDGFSPSGSAKIVTPDVRHLKHSTESLHGIEFENFLENRYPLEYKTYTASKRYSEKVVVKGSEVILRDSVVVEASRISETVYACSAPTHDHISTFWKMVLERDIAVILSLTSWDENGKKKADPYMSHTTAETLKFGSIEVTNTYDATNRLELLCGLELLTRHIRVSFLKVADTADTPDCEKTKNVVQQKMVYHIHCTGWSDMSGIDCDTIFTILKLYSFLRSPSADVYLDQPKPDSIADTSELLTDKEQKPRTCIVKACRALSSDASIDITVSGCGFSRSSRGACIKRRHHTIDSLNSEVKTALVHCSAGLGRTGTFLALCTTVSKINDHVMRGELKSGSLNFVKIIESLRMKRSGLVQTNDQMKTLVDCAREYLIRLSTQGESAMINIHV</sequence>
<dbReference type="InterPro" id="IPR016130">
    <property type="entry name" value="Tyr_Pase_AS"/>
</dbReference>
<dbReference type="InterPro" id="IPR029021">
    <property type="entry name" value="Prot-tyrosine_phosphatase-like"/>
</dbReference>
<feature type="domain" description="Tyrosine-protein phosphatase" evidence="1">
    <location>
        <begin position="74"/>
        <end position="415"/>
    </location>
</feature>
<keyword evidence="4" id="KW-1185">Reference proteome</keyword>
<dbReference type="EMBL" id="UPSH01000001">
    <property type="protein sequence ID" value="VBB18126.1"/>
    <property type="molecule type" value="Genomic_DNA"/>
</dbReference>
<organism evidence="3 4">
    <name type="scientific">Yasminevirus sp. GU-2018</name>
    <dbReference type="NCBI Taxonomy" id="2420051"/>
    <lineage>
        <taxon>Viruses</taxon>
        <taxon>Varidnaviria</taxon>
        <taxon>Bamfordvirae</taxon>
        <taxon>Nucleocytoviricota</taxon>
        <taxon>Megaviricetes</taxon>
        <taxon>Imitervirales</taxon>
        <taxon>Mimiviridae</taxon>
        <taxon>Klosneuvirinae</taxon>
        <taxon>Yasminevirus</taxon>
        <taxon>Yasminevirus saudimassiliense</taxon>
    </lineage>
</organism>
<protein>
    <recommendedName>
        <fullName evidence="5">Protein-tyrosine phosphatase</fullName>
    </recommendedName>
</protein>
<evidence type="ECO:0000313" key="3">
    <source>
        <dbReference type="EMBL" id="VBB18126.1"/>
    </source>
</evidence>
<evidence type="ECO:0000259" key="2">
    <source>
        <dbReference type="PROSITE" id="PS50056"/>
    </source>
</evidence>
<reference evidence="3 4" key="1">
    <citation type="submission" date="2018-10" db="EMBL/GenBank/DDBJ databases">
        <authorList>
            <consortium name="IHU Genomes"/>
        </authorList>
    </citation>
    <scope>NUCLEOTIDE SEQUENCE [LARGE SCALE GENOMIC DNA]</scope>
    <source>
        <strain evidence="3 4">A1</strain>
    </source>
</reference>
<dbReference type="SUPFAM" id="SSF52799">
    <property type="entry name" value="(Phosphotyrosine protein) phosphatases II"/>
    <property type="match status" value="1"/>
</dbReference>
<dbReference type="PANTHER" id="PTHR19134">
    <property type="entry name" value="RECEPTOR-TYPE TYROSINE-PROTEIN PHOSPHATASE"/>
    <property type="match status" value="1"/>
</dbReference>
<proteinExistence type="predicted"/>
<accession>A0A5K0UAK5</accession>
<dbReference type="Proteomes" id="UP000594342">
    <property type="component" value="Unassembled WGS sequence"/>
</dbReference>
<feature type="domain" description="Tyrosine specific protein phosphatases" evidence="2">
    <location>
        <begin position="345"/>
        <end position="406"/>
    </location>
</feature>
<evidence type="ECO:0000313" key="4">
    <source>
        <dbReference type="Proteomes" id="UP000594342"/>
    </source>
</evidence>
<dbReference type="InterPro" id="IPR050348">
    <property type="entry name" value="Protein-Tyr_Phosphatase"/>
</dbReference>
<dbReference type="GO" id="GO:0004725">
    <property type="term" value="F:protein tyrosine phosphatase activity"/>
    <property type="evidence" value="ECO:0007669"/>
    <property type="project" value="InterPro"/>
</dbReference>
<comment type="caution">
    <text evidence="3">The sequence shown here is derived from an EMBL/GenBank/DDBJ whole genome shotgun (WGS) entry which is preliminary data.</text>
</comment>
<dbReference type="PROSITE" id="PS50056">
    <property type="entry name" value="TYR_PHOSPHATASE_2"/>
    <property type="match status" value="1"/>
</dbReference>
<dbReference type="InterPro" id="IPR000387">
    <property type="entry name" value="Tyr_Pase_dom"/>
</dbReference>
<evidence type="ECO:0000259" key="1">
    <source>
        <dbReference type="PROSITE" id="PS50055"/>
    </source>
</evidence>
<dbReference type="PRINTS" id="PR00700">
    <property type="entry name" value="PRTYPHPHTASE"/>
</dbReference>
<dbReference type="SMART" id="SM00194">
    <property type="entry name" value="PTPc"/>
    <property type="match status" value="1"/>
</dbReference>